<dbReference type="PROSITE" id="PS51671">
    <property type="entry name" value="ACT"/>
    <property type="match status" value="1"/>
</dbReference>
<dbReference type="EMBL" id="BDCO01000002">
    <property type="protein sequence ID" value="GAT31613.1"/>
    <property type="molecule type" value="Genomic_DNA"/>
</dbReference>
<dbReference type="UniPathway" id="UPA00074">
    <property type="reaction ID" value="UER00170"/>
</dbReference>
<dbReference type="GO" id="GO:0008864">
    <property type="term" value="F:formyltetrahydrofolate deformylase activity"/>
    <property type="evidence" value="ECO:0007669"/>
    <property type="project" value="UniProtKB-UniRule"/>
</dbReference>
<name>A0A146G270_TERSA</name>
<proteinExistence type="inferred from homology"/>
<comment type="caution">
    <text evidence="6">The sequence shown here is derived from an EMBL/GenBank/DDBJ whole genome shotgun (WGS) entry which is preliminary data.</text>
</comment>
<dbReference type="PRINTS" id="PR01575">
    <property type="entry name" value="FFH4HYDRLASE"/>
</dbReference>
<keyword evidence="3" id="KW-0658">Purine biosynthesis</keyword>
<dbReference type="PIRSF" id="PIRSF036480">
    <property type="entry name" value="FormyFH4_hydr"/>
    <property type="match status" value="1"/>
</dbReference>
<feature type="active site" evidence="3">
    <location>
        <position position="226"/>
    </location>
</feature>
<protein>
    <recommendedName>
        <fullName evidence="3 4">Formyltetrahydrofolate deformylase</fullName>
        <ecNumber evidence="3 4">3.5.1.10</ecNumber>
    </recommendedName>
    <alternativeName>
        <fullName evidence="3">Formyl-FH(4) hydrolase</fullName>
    </alternativeName>
</protein>
<dbReference type="InterPro" id="IPR002912">
    <property type="entry name" value="ACT_dom"/>
</dbReference>
<dbReference type="InterPro" id="IPR041729">
    <property type="entry name" value="Formyl-FH4-Hydrolase_C"/>
</dbReference>
<evidence type="ECO:0000313" key="6">
    <source>
        <dbReference type="EMBL" id="GAT31613.1"/>
    </source>
</evidence>
<evidence type="ECO:0000256" key="4">
    <source>
        <dbReference type="NCBIfam" id="TIGR00655"/>
    </source>
</evidence>
<dbReference type="Pfam" id="PF01842">
    <property type="entry name" value="ACT"/>
    <property type="match status" value="1"/>
</dbReference>
<organism evidence="6 7">
    <name type="scientific">Terrimicrobium sacchariphilum</name>
    <dbReference type="NCBI Taxonomy" id="690879"/>
    <lineage>
        <taxon>Bacteria</taxon>
        <taxon>Pseudomonadati</taxon>
        <taxon>Verrucomicrobiota</taxon>
        <taxon>Terrimicrobiia</taxon>
        <taxon>Terrimicrobiales</taxon>
        <taxon>Terrimicrobiaceae</taxon>
        <taxon>Terrimicrobium</taxon>
    </lineage>
</organism>
<dbReference type="Gene3D" id="3.40.50.170">
    <property type="entry name" value="Formyl transferase, N-terminal domain"/>
    <property type="match status" value="1"/>
</dbReference>
<comment type="catalytic activity">
    <reaction evidence="3">
        <text>(6R)-10-formyltetrahydrofolate + H2O = (6S)-5,6,7,8-tetrahydrofolate + formate + H(+)</text>
        <dbReference type="Rhea" id="RHEA:19833"/>
        <dbReference type="ChEBI" id="CHEBI:15377"/>
        <dbReference type="ChEBI" id="CHEBI:15378"/>
        <dbReference type="ChEBI" id="CHEBI:15740"/>
        <dbReference type="ChEBI" id="CHEBI:57453"/>
        <dbReference type="ChEBI" id="CHEBI:195366"/>
        <dbReference type="EC" id="3.5.1.10"/>
    </reaction>
</comment>
<keyword evidence="1 3" id="KW-0554">One-carbon metabolism</keyword>
<dbReference type="HAMAP" id="MF_01927">
    <property type="entry name" value="PurU"/>
    <property type="match status" value="1"/>
</dbReference>
<dbReference type="InterPro" id="IPR004810">
    <property type="entry name" value="PurU"/>
</dbReference>
<reference evidence="7" key="1">
    <citation type="journal article" date="2017" name="Genome Announc.">
        <title>Draft Genome Sequence of Terrimicrobium sacchariphilum NM-5T, a Facultative Anaerobic Soil Bacterium of the Class Spartobacteria.</title>
        <authorList>
            <person name="Qiu Y.L."/>
            <person name="Tourlousse D.M."/>
            <person name="Matsuura N."/>
            <person name="Ohashi A."/>
            <person name="Sekiguchi Y."/>
        </authorList>
    </citation>
    <scope>NUCLEOTIDE SEQUENCE [LARGE SCALE GENOMIC DNA]</scope>
    <source>
        <strain evidence="7">NM-5</strain>
    </source>
</reference>
<evidence type="ECO:0000313" key="7">
    <source>
        <dbReference type="Proteomes" id="UP000076023"/>
    </source>
</evidence>
<keyword evidence="2 3" id="KW-0378">Hydrolase</keyword>
<dbReference type="EC" id="3.5.1.10" evidence="3 4"/>
<sequence length="283" mass="31817">MATTILKLNCPDAVGVLARITGRIAAEGGNLLEVSQYTDKTSGWFFARAAVEAGDSAWSPEKFESSFAQLAAELNASWTMRPADRKRRTAILVSKQDHCLVDLLWRWRSGELGLEIPVVISNHPDCRPLVEREGIPYEHVDFCDDKDAAFQRVGEILRANDVELAVLARFMQVLPGWLCREYDARVINIHHSFLPAFVGANPYKRAFERGVKLIGATCHYATEDLDAGPIIEQEVARVEHYHDPDDLVRLGRDCERLALARGVRYHVEDRVLVHGAKAIVFRD</sequence>
<dbReference type="NCBIfam" id="NF004684">
    <property type="entry name" value="PRK06027.1"/>
    <property type="match status" value="1"/>
</dbReference>
<comment type="similarity">
    <text evidence="3">Belongs to the PurU family.</text>
</comment>
<dbReference type="PANTHER" id="PTHR42706:SF1">
    <property type="entry name" value="FORMYLTETRAHYDROFOLATE DEFORMYLASE 2, MITOCHONDRIAL"/>
    <property type="match status" value="1"/>
</dbReference>
<accession>A0A146G270</accession>
<dbReference type="NCBIfam" id="TIGR00655">
    <property type="entry name" value="PurU"/>
    <property type="match status" value="1"/>
</dbReference>
<dbReference type="Gene3D" id="3.30.70.260">
    <property type="match status" value="1"/>
</dbReference>
<dbReference type="FunCoup" id="A0A146G270">
    <property type="interactions" value="338"/>
</dbReference>
<evidence type="ECO:0000259" key="5">
    <source>
        <dbReference type="PROSITE" id="PS51671"/>
    </source>
</evidence>
<dbReference type="Proteomes" id="UP000076023">
    <property type="component" value="Unassembled WGS sequence"/>
</dbReference>
<evidence type="ECO:0000256" key="2">
    <source>
        <dbReference type="ARBA" id="ARBA00022801"/>
    </source>
</evidence>
<keyword evidence="7" id="KW-1185">Reference proteome</keyword>
<gene>
    <name evidence="3" type="primary">purU</name>
    <name evidence="6" type="ORF">TSACC_27</name>
</gene>
<dbReference type="CDD" id="cd08648">
    <property type="entry name" value="FMT_core_Formyl-FH4-Hydrolase_C"/>
    <property type="match status" value="1"/>
</dbReference>
<dbReference type="GO" id="GO:0006189">
    <property type="term" value="P:'de novo' IMP biosynthetic process"/>
    <property type="evidence" value="ECO:0007669"/>
    <property type="project" value="UniProtKB-UniRule"/>
</dbReference>
<evidence type="ECO:0000256" key="3">
    <source>
        <dbReference type="HAMAP-Rule" id="MF_01927"/>
    </source>
</evidence>
<dbReference type="InterPro" id="IPR044074">
    <property type="entry name" value="PurU_ACT"/>
</dbReference>
<dbReference type="GO" id="GO:0006730">
    <property type="term" value="P:one-carbon metabolic process"/>
    <property type="evidence" value="ECO:0007669"/>
    <property type="project" value="UniProtKB-KW"/>
</dbReference>
<dbReference type="InterPro" id="IPR002376">
    <property type="entry name" value="Formyl_transf_N"/>
</dbReference>
<dbReference type="AlphaFoldDB" id="A0A146G270"/>
<dbReference type="InParanoid" id="A0A146G270"/>
<dbReference type="SUPFAM" id="SSF55021">
    <property type="entry name" value="ACT-like"/>
    <property type="match status" value="1"/>
</dbReference>
<dbReference type="SUPFAM" id="SSF53328">
    <property type="entry name" value="Formyltransferase"/>
    <property type="match status" value="1"/>
</dbReference>
<feature type="domain" description="ACT" evidence="5">
    <location>
        <begin position="5"/>
        <end position="85"/>
    </location>
</feature>
<dbReference type="STRING" id="690879.TSACC_27"/>
<dbReference type="InterPro" id="IPR036477">
    <property type="entry name" value="Formyl_transf_N_sf"/>
</dbReference>
<dbReference type="Pfam" id="PF00551">
    <property type="entry name" value="Formyl_trans_N"/>
    <property type="match status" value="1"/>
</dbReference>
<comment type="pathway">
    <text evidence="3">Purine metabolism; IMP biosynthesis via de novo pathway; formate from 10-formyl-5,6,7,8-tetrahydrofolate: step 1/1.</text>
</comment>
<dbReference type="CDD" id="cd04875">
    <property type="entry name" value="ACT_F4HF-DF"/>
    <property type="match status" value="1"/>
</dbReference>
<evidence type="ECO:0000256" key="1">
    <source>
        <dbReference type="ARBA" id="ARBA00022563"/>
    </source>
</evidence>
<dbReference type="PANTHER" id="PTHR42706">
    <property type="entry name" value="FORMYLTETRAHYDROFOLATE DEFORMYLASE"/>
    <property type="match status" value="1"/>
</dbReference>
<dbReference type="RefSeq" id="WP_075077510.1">
    <property type="nucleotide sequence ID" value="NZ_BDCO01000002.1"/>
</dbReference>
<dbReference type="OrthoDB" id="9806170at2"/>
<dbReference type="InterPro" id="IPR045865">
    <property type="entry name" value="ACT-like_dom_sf"/>
</dbReference>
<comment type="function">
    <text evidence="3">Catalyzes the hydrolysis of 10-formyltetrahydrofolate (formyl-FH4) to formate and tetrahydrofolate (FH4).</text>
</comment>